<feature type="domain" description="Integral membrane bound transporter" evidence="10">
    <location>
        <begin position="408"/>
        <end position="528"/>
    </location>
</feature>
<organism evidence="11 12">
    <name type="scientific">Galbibacter pacificus</name>
    <dbReference type="NCBI Taxonomy" id="2996052"/>
    <lineage>
        <taxon>Bacteria</taxon>
        <taxon>Pseudomonadati</taxon>
        <taxon>Bacteroidota</taxon>
        <taxon>Flavobacteriia</taxon>
        <taxon>Flavobacteriales</taxon>
        <taxon>Flavobacteriaceae</taxon>
        <taxon>Galbibacter</taxon>
    </lineage>
</organism>
<evidence type="ECO:0000256" key="6">
    <source>
        <dbReference type="ARBA" id="ARBA00043993"/>
    </source>
</evidence>
<feature type="transmembrane region" description="Helical" evidence="8">
    <location>
        <begin position="449"/>
        <end position="475"/>
    </location>
</feature>
<evidence type="ECO:0000256" key="4">
    <source>
        <dbReference type="ARBA" id="ARBA00022989"/>
    </source>
</evidence>
<dbReference type="InterPro" id="IPR032692">
    <property type="entry name" value="YccS_N"/>
</dbReference>
<evidence type="ECO:0000256" key="8">
    <source>
        <dbReference type="SAM" id="Phobius"/>
    </source>
</evidence>
<feature type="transmembrane region" description="Helical" evidence="8">
    <location>
        <begin position="517"/>
        <end position="538"/>
    </location>
</feature>
<feature type="transmembrane region" description="Helical" evidence="8">
    <location>
        <begin position="63"/>
        <end position="80"/>
    </location>
</feature>
<feature type="transmembrane region" description="Helical" evidence="8">
    <location>
        <begin position="420"/>
        <end position="437"/>
    </location>
</feature>
<proteinExistence type="inferred from homology"/>
<dbReference type="InterPro" id="IPR049453">
    <property type="entry name" value="Memb_transporter_dom"/>
</dbReference>
<keyword evidence="7" id="KW-0175">Coiled coil</keyword>
<feature type="transmembrane region" description="Helical" evidence="8">
    <location>
        <begin position="86"/>
        <end position="104"/>
    </location>
</feature>
<feature type="transmembrane region" description="Helical" evidence="8">
    <location>
        <begin position="397"/>
        <end position="414"/>
    </location>
</feature>
<sequence>MRPIIVQFFKSYNFTKGLLISCAAFSAIAICYFFLNMTIGAGAALGVLLISASDIPGNKKHHLNGMLISLLLAITSFIIIHYTMPHVYLLVISLAVLVFINSYISVYGFRASLIAFSGLLAISLSFAHPLSGMDIWYNALYIIGGGMWYLVLSQLVGKLRTQQYSDQLLTECMELTSSYLKTRVASIAAKNRENALNKQLALQNEINEKHETLRAILLHQRQRSGGMYSKRKQLMLFIELIDIHEFAVANPLHYKKYDMGSQGFKKAVDEIAITMNAIANRLQILSNRNLHQQKGMAPVSVNELIANSKMAIEKFKQEVDVKRYREEILQLRNLLDYTEKQHQKVTIIKRILTGTLTDEISERLKNRDRLKFITPQDYSPKLLMENLTLKSPIFKHSLRLVVTVLAGYLIGTFFSLQNAYWIILTIIVIMRPGYVLTKDRSQQRIIGTLIGGAIAVGIVLLTNNIFVYMGITFVAMTLAFTFVQQNYKASAVFITLTIVFVYAMLSPNTLGIIQFRVVDTLVGAILASVANLLLWPTWEKESIQSLILEAIATNKAYLEEAKAFYHDKTELKTSYKLSRKQTFIAIGNLHAGFQRMTQEPKWQQQNLNRLYEIVVTLNSLLSTTASMGTYIQIHHTTDASEYFDAYMNSIIDKLTYCEAIIHKRDFTPQNEPDLNQAKNRLAEIYNNLSAQRNEEIDAGQHAIKDELREQLKEVRIISEQLEWLYALCQNLHAGIKKYMEGL</sequence>
<accession>A0ABT6FMB1</accession>
<reference evidence="11" key="1">
    <citation type="submission" date="2022-11" db="EMBL/GenBank/DDBJ databases">
        <title>High-quality draft genome sequence of Galbibacter sp. strain CMA-7.</title>
        <authorList>
            <person name="Wei L."/>
            <person name="Dong C."/>
            <person name="Shao Z."/>
        </authorList>
    </citation>
    <scope>NUCLEOTIDE SEQUENCE</scope>
    <source>
        <strain evidence="11">CMA-7</strain>
    </source>
</reference>
<evidence type="ECO:0000259" key="9">
    <source>
        <dbReference type="Pfam" id="PF12805"/>
    </source>
</evidence>
<keyword evidence="2" id="KW-1003">Cell membrane</keyword>
<feature type="domain" description="Integral membrane protein YccS N-terminal" evidence="9">
    <location>
        <begin position="68"/>
        <end position="333"/>
    </location>
</feature>
<dbReference type="Pfam" id="PF13515">
    <property type="entry name" value="FUSC_2"/>
    <property type="match status" value="1"/>
</dbReference>
<dbReference type="EMBL" id="JAPMUA010000001">
    <property type="protein sequence ID" value="MDG3584397.1"/>
    <property type="molecule type" value="Genomic_DNA"/>
</dbReference>
<keyword evidence="5 8" id="KW-0472">Membrane</keyword>
<feature type="coiled-coil region" evidence="7">
    <location>
        <begin position="674"/>
        <end position="724"/>
    </location>
</feature>
<dbReference type="RefSeq" id="WP_277898162.1">
    <property type="nucleotide sequence ID" value="NZ_JAPMUA010000001.1"/>
</dbReference>
<dbReference type="Proteomes" id="UP001153642">
    <property type="component" value="Unassembled WGS sequence"/>
</dbReference>
<protein>
    <submittedName>
        <fullName evidence="11">FUSC family protein</fullName>
    </submittedName>
</protein>
<keyword evidence="4 8" id="KW-1133">Transmembrane helix</keyword>
<feature type="transmembrane region" description="Helical" evidence="8">
    <location>
        <begin position="135"/>
        <end position="152"/>
    </location>
</feature>
<evidence type="ECO:0000256" key="2">
    <source>
        <dbReference type="ARBA" id="ARBA00022475"/>
    </source>
</evidence>
<name>A0ABT6FMB1_9FLAO</name>
<comment type="caution">
    <text evidence="11">The sequence shown here is derived from an EMBL/GenBank/DDBJ whole genome shotgun (WGS) entry which is preliminary data.</text>
</comment>
<evidence type="ECO:0000313" key="11">
    <source>
        <dbReference type="EMBL" id="MDG3584397.1"/>
    </source>
</evidence>
<dbReference type="Pfam" id="PF12805">
    <property type="entry name" value="FUSC-like"/>
    <property type="match status" value="1"/>
</dbReference>
<evidence type="ECO:0000256" key="1">
    <source>
        <dbReference type="ARBA" id="ARBA00004651"/>
    </source>
</evidence>
<gene>
    <name evidence="11" type="ORF">OSR52_00855</name>
</gene>
<dbReference type="PANTHER" id="PTHR30509:SF9">
    <property type="entry name" value="MULTIDRUG RESISTANCE PROTEIN MDTO"/>
    <property type="match status" value="1"/>
</dbReference>
<comment type="subcellular location">
    <subcellularLocation>
        <location evidence="1">Cell membrane</location>
        <topology evidence="1">Multi-pass membrane protein</topology>
    </subcellularLocation>
</comment>
<evidence type="ECO:0000256" key="5">
    <source>
        <dbReference type="ARBA" id="ARBA00023136"/>
    </source>
</evidence>
<keyword evidence="12" id="KW-1185">Reference proteome</keyword>
<evidence type="ECO:0000256" key="3">
    <source>
        <dbReference type="ARBA" id="ARBA00022692"/>
    </source>
</evidence>
<feature type="transmembrane region" description="Helical" evidence="8">
    <location>
        <begin position="18"/>
        <end position="51"/>
    </location>
</feature>
<evidence type="ECO:0000259" key="10">
    <source>
        <dbReference type="Pfam" id="PF13515"/>
    </source>
</evidence>
<feature type="transmembrane region" description="Helical" evidence="8">
    <location>
        <begin position="487"/>
        <end position="505"/>
    </location>
</feature>
<comment type="similarity">
    <text evidence="6">Belongs to the YccS/YhfK family.</text>
</comment>
<dbReference type="PANTHER" id="PTHR30509">
    <property type="entry name" value="P-HYDROXYBENZOIC ACID EFFLUX PUMP SUBUNIT-RELATED"/>
    <property type="match status" value="1"/>
</dbReference>
<keyword evidence="3 8" id="KW-0812">Transmembrane</keyword>
<evidence type="ECO:0000256" key="7">
    <source>
        <dbReference type="SAM" id="Coils"/>
    </source>
</evidence>
<evidence type="ECO:0000313" key="12">
    <source>
        <dbReference type="Proteomes" id="UP001153642"/>
    </source>
</evidence>